<evidence type="ECO:0000313" key="1">
    <source>
        <dbReference type="EMBL" id="CDW43670.1"/>
    </source>
</evidence>
<dbReference type="AlphaFoldDB" id="A0A0K2V008"/>
<sequence>MYSSLFFYFSYGLTILVLLERRSSMGKVCRRNYSLLFYLVVPRERNIFNTYGFEN</sequence>
<dbReference type="EMBL" id="HACA01026309">
    <property type="protein sequence ID" value="CDW43670.1"/>
    <property type="molecule type" value="Transcribed_RNA"/>
</dbReference>
<protein>
    <submittedName>
        <fullName evidence="1">Uncharacterized protein</fullName>
    </submittedName>
</protein>
<reference evidence="1" key="1">
    <citation type="submission" date="2014-05" db="EMBL/GenBank/DDBJ databases">
        <authorList>
            <person name="Chronopoulou M."/>
        </authorList>
    </citation>
    <scope>NUCLEOTIDE SEQUENCE</scope>
    <source>
        <tissue evidence="1">Whole organism</tissue>
    </source>
</reference>
<accession>A0A0K2V008</accession>
<proteinExistence type="predicted"/>
<organism evidence="1">
    <name type="scientific">Lepeophtheirus salmonis</name>
    <name type="common">Salmon louse</name>
    <name type="synonym">Caligus salmonis</name>
    <dbReference type="NCBI Taxonomy" id="72036"/>
    <lineage>
        <taxon>Eukaryota</taxon>
        <taxon>Metazoa</taxon>
        <taxon>Ecdysozoa</taxon>
        <taxon>Arthropoda</taxon>
        <taxon>Crustacea</taxon>
        <taxon>Multicrustacea</taxon>
        <taxon>Hexanauplia</taxon>
        <taxon>Copepoda</taxon>
        <taxon>Siphonostomatoida</taxon>
        <taxon>Caligidae</taxon>
        <taxon>Lepeophtheirus</taxon>
    </lineage>
</organism>
<name>A0A0K2V008_LEPSM</name>